<proteinExistence type="predicted"/>
<organism evidence="1 2">
    <name type="scientific">Thermococcus profundus</name>
    <dbReference type="NCBI Taxonomy" id="49899"/>
    <lineage>
        <taxon>Archaea</taxon>
        <taxon>Methanobacteriati</taxon>
        <taxon>Methanobacteriota</taxon>
        <taxon>Thermococci</taxon>
        <taxon>Thermococcales</taxon>
        <taxon>Thermococcaceae</taxon>
        <taxon>Thermococcus</taxon>
    </lineage>
</organism>
<sequence length="140" mass="15822">MREIQKAVIGLVSSFSPEETGLKLSGILVTREKNSAYNFSLFDVSESEVVLMLQIGSVVVYLAFEGEEEIDEEEYPELVEELIGKSLPGVKELIRTIEGSGLAEPRIVYDEMSPELKEFMYDVLMRYLKGRSVYDQTELA</sequence>
<dbReference type="KEGG" id="tprf:A3L09_03645"/>
<dbReference type="Proteomes" id="UP000250179">
    <property type="component" value="Chromosome"/>
</dbReference>
<name>A0A2Z2MKD0_THEPR</name>
<dbReference type="AlphaFoldDB" id="A0A2Z2MKD0"/>
<dbReference type="RefSeq" id="WP_088857670.1">
    <property type="nucleotide sequence ID" value="NZ_CP014862.1"/>
</dbReference>
<dbReference type="OrthoDB" id="85297at2157"/>
<evidence type="ECO:0000313" key="1">
    <source>
        <dbReference type="EMBL" id="ASJ02408.1"/>
    </source>
</evidence>
<gene>
    <name evidence="1" type="ORF">A3L09_03645</name>
</gene>
<accession>A0A2Z2MKD0</accession>
<reference evidence="1 2" key="1">
    <citation type="submission" date="2016-03" db="EMBL/GenBank/DDBJ databases">
        <title>Complete genome sequence of Thermococcus profundus strain DT5432.</title>
        <authorList>
            <person name="Oger P.M."/>
        </authorList>
    </citation>
    <scope>NUCLEOTIDE SEQUENCE [LARGE SCALE GENOMIC DNA]</scope>
    <source>
        <strain evidence="1 2">DT 5432</strain>
    </source>
</reference>
<dbReference type="EMBL" id="CP014862">
    <property type="protein sequence ID" value="ASJ02408.1"/>
    <property type="molecule type" value="Genomic_DNA"/>
</dbReference>
<evidence type="ECO:0000313" key="2">
    <source>
        <dbReference type="Proteomes" id="UP000250179"/>
    </source>
</evidence>
<protein>
    <submittedName>
        <fullName evidence="1">Uncharacterized protein</fullName>
    </submittedName>
</protein>
<keyword evidence="2" id="KW-1185">Reference proteome</keyword>
<dbReference type="GeneID" id="33319475"/>